<dbReference type="RefSeq" id="WP_014456625.1">
    <property type="nucleotide sequence ID" value="NC_017098.1"/>
</dbReference>
<dbReference type="HOGENOM" id="CLU_771401_0_0_12"/>
<keyword evidence="1" id="KW-0732">Signal</keyword>
<dbReference type="AlphaFoldDB" id="H9UMA0"/>
<organism evidence="2 3">
    <name type="scientific">Spirochaeta africana (strain ATCC 700263 / DSM 8902 / Z-7692)</name>
    <dbReference type="NCBI Taxonomy" id="889378"/>
    <lineage>
        <taxon>Bacteria</taxon>
        <taxon>Pseudomonadati</taxon>
        <taxon>Spirochaetota</taxon>
        <taxon>Spirochaetia</taxon>
        <taxon>Spirochaetales</taxon>
        <taxon>Spirochaetaceae</taxon>
        <taxon>Spirochaeta</taxon>
    </lineage>
</organism>
<dbReference type="Proteomes" id="UP000007383">
    <property type="component" value="Chromosome"/>
</dbReference>
<accession>H9UMA0</accession>
<keyword evidence="3" id="KW-1185">Reference proteome</keyword>
<name>H9UMA0_SPIAZ</name>
<protein>
    <recommendedName>
        <fullName evidence="4">Lipoprotein</fullName>
    </recommendedName>
</protein>
<dbReference type="KEGG" id="sfc:Spiaf_2617"/>
<feature type="chain" id="PRO_5003623093" description="Lipoprotein" evidence="1">
    <location>
        <begin position="20"/>
        <end position="419"/>
    </location>
</feature>
<gene>
    <name evidence="2" type="ordered locus">Spiaf_2617</name>
</gene>
<dbReference type="PATRIC" id="fig|889378.3.peg.2590"/>
<reference evidence="3" key="1">
    <citation type="journal article" date="2013" name="Stand. Genomic Sci.">
        <title>Complete genome sequence of the halophilic bacterium Spirochaeta africana type strain (Z-7692(T)) from the alkaline Lake Magadi in the East African Rift.</title>
        <authorList>
            <person name="Liolos K."/>
            <person name="Abt B."/>
            <person name="Scheuner C."/>
            <person name="Teshima H."/>
            <person name="Held B."/>
            <person name="Lapidus A."/>
            <person name="Nolan M."/>
            <person name="Lucas S."/>
            <person name="Deshpande S."/>
            <person name="Cheng J.F."/>
            <person name="Tapia R."/>
            <person name="Goodwin L.A."/>
            <person name="Pitluck S."/>
            <person name="Pagani I."/>
            <person name="Ivanova N."/>
            <person name="Mavromatis K."/>
            <person name="Mikhailova N."/>
            <person name="Huntemann M."/>
            <person name="Pati A."/>
            <person name="Chen A."/>
            <person name="Palaniappan K."/>
            <person name="Land M."/>
            <person name="Rohde M."/>
            <person name="Tindall B.J."/>
            <person name="Detter J.C."/>
            <person name="Goker M."/>
            <person name="Bristow J."/>
            <person name="Eisen J.A."/>
            <person name="Markowitz V."/>
            <person name="Hugenholtz P."/>
            <person name="Woyke T."/>
            <person name="Klenk H.P."/>
            <person name="Kyrpides N.C."/>
        </authorList>
    </citation>
    <scope>NUCLEOTIDE SEQUENCE</scope>
    <source>
        <strain evidence="3">ATCC 700263 / DSM 8902 / Z-7692</strain>
    </source>
</reference>
<evidence type="ECO:0008006" key="4">
    <source>
        <dbReference type="Google" id="ProtNLM"/>
    </source>
</evidence>
<evidence type="ECO:0000313" key="2">
    <source>
        <dbReference type="EMBL" id="AFG38643.1"/>
    </source>
</evidence>
<feature type="signal peptide" evidence="1">
    <location>
        <begin position="1"/>
        <end position="19"/>
    </location>
</feature>
<evidence type="ECO:0000256" key="1">
    <source>
        <dbReference type="SAM" id="SignalP"/>
    </source>
</evidence>
<dbReference type="EMBL" id="CP003282">
    <property type="protein sequence ID" value="AFG38643.1"/>
    <property type="molecule type" value="Genomic_DNA"/>
</dbReference>
<evidence type="ECO:0000313" key="3">
    <source>
        <dbReference type="Proteomes" id="UP000007383"/>
    </source>
</evidence>
<sequence length="419" mass="45281">MKPRIGLAVLFPLAFAALACDFGDPFAEYRGVNLLPTEAQEFSFTGDQTDWAWQPYVYDPTADADDPATENVGLVLDALDPGDPRAHLLVFEDAAADGGPGAARLEIPNLMPNGDFEATADGAVPADWNPDGFNEFEVQEIPGANYQINQKVLRIQSDNISDAATFQLTNLAGSRPPNGSRLFIRYRIRSSGSPTNRLQLRNSDDSAQQILNAGGLPASESPLEFPADYFAIDIAGTSISSTFAVSADLGDAPILALPAGILADQGTLMDAAIDDLRIGRSDTGSYIHTQVPLSAADGQRLLSGTYRLSLEVRRDPTADLNDVNKTANRFPAPRIAAEVFPAGSSFGLNPVGRKLPDWEDAGEWTRLSFTFSNLQIPQGIDDEDPAIEIRIYANDNSNEERTSDIGSILIRRPRLEFIP</sequence>
<dbReference type="PROSITE" id="PS51257">
    <property type="entry name" value="PROKAR_LIPOPROTEIN"/>
    <property type="match status" value="1"/>
</dbReference>
<proteinExistence type="predicted"/>
<dbReference type="OrthoDB" id="371311at2"/>